<dbReference type="PANTHER" id="PTHR43201:SF5">
    <property type="entry name" value="MEDIUM-CHAIN ACYL-COA LIGASE ACSF2, MITOCHONDRIAL"/>
    <property type="match status" value="1"/>
</dbReference>
<dbReference type="InterPro" id="IPR042099">
    <property type="entry name" value="ANL_N_sf"/>
</dbReference>
<dbReference type="Pfam" id="PF13193">
    <property type="entry name" value="AMP-binding_C"/>
    <property type="match status" value="1"/>
</dbReference>
<dbReference type="Proteomes" id="UP001519287">
    <property type="component" value="Unassembled WGS sequence"/>
</dbReference>
<dbReference type="Gene3D" id="3.30.300.30">
    <property type="match status" value="1"/>
</dbReference>
<proteinExistence type="inferred from homology"/>
<dbReference type="EC" id="6.2.1.-" evidence="6"/>
<dbReference type="InterPro" id="IPR045851">
    <property type="entry name" value="AMP-bd_C_sf"/>
</dbReference>
<keyword evidence="7" id="KW-1185">Reference proteome</keyword>
<feature type="domain" description="AMP-dependent synthetase/ligase" evidence="4">
    <location>
        <begin position="18"/>
        <end position="438"/>
    </location>
</feature>
<dbReference type="RefSeq" id="WP_209972501.1">
    <property type="nucleotide sequence ID" value="NZ_JAGGLB010000010.1"/>
</dbReference>
<dbReference type="GO" id="GO:0016874">
    <property type="term" value="F:ligase activity"/>
    <property type="evidence" value="ECO:0007669"/>
    <property type="project" value="UniProtKB-KW"/>
</dbReference>
<dbReference type="PANTHER" id="PTHR43201">
    <property type="entry name" value="ACYL-COA SYNTHETASE"/>
    <property type="match status" value="1"/>
</dbReference>
<comment type="caution">
    <text evidence="6">The sequence shown here is derived from an EMBL/GenBank/DDBJ whole genome shotgun (WGS) entry which is preliminary data.</text>
</comment>
<keyword evidence="3" id="KW-1133">Transmembrane helix</keyword>
<reference evidence="6 7" key="1">
    <citation type="submission" date="2021-03" db="EMBL/GenBank/DDBJ databases">
        <title>Genomic Encyclopedia of Type Strains, Phase IV (KMG-IV): sequencing the most valuable type-strain genomes for metagenomic binning, comparative biology and taxonomic classification.</title>
        <authorList>
            <person name="Goeker M."/>
        </authorList>
    </citation>
    <scope>NUCLEOTIDE SEQUENCE [LARGE SCALE GENOMIC DNA]</scope>
    <source>
        <strain evidence="6 7">DSM 26048</strain>
    </source>
</reference>
<keyword evidence="3" id="KW-0472">Membrane</keyword>
<dbReference type="InterPro" id="IPR000873">
    <property type="entry name" value="AMP-dep_synth/lig_dom"/>
</dbReference>
<sequence length="586" mass="65505">MKYIKDLNKDTIPYLLLKRAAYSPHDIAYSFPELQQNYSWSTIWHDVRLLAKGFLQLGITKGNSIALLMPGRMELILSMFAAACVGAIVVPLNTYSKKHELQIYLKDSRPTAMIIGTEGHHLHYPSLLEDIISESKLSGDSSWVPANIFVLEDKAKVFAPFRPFEELARLGERGADQDFLSACQSVCSKDPLILLYTSGTLGTPKGVLRSTASFVVSPSAAGSRGKGASIMQRMTDRITRYFSIMNLLPLYHMGGFSTIFTALKVCNVRIVMLTHFNPLKSLAVIDKMKCKVLVGTPFMIQHMLSSPKRNQFDLTSLLGVAFTSAAVNNSILQKVTKDLNLYFFMVSYGSSEAGAVANGTCFMDRKNNLMVSLLYKLLKRVNLLSGLIQQKDFEHGSYSLAGKLDKGVEVRILDPETEEPLPLYEHGEIVIRSHRVMRYTKENQGKPSFTKDGWYKSGDLGFLDERRHLTITGRLHRLISRGGEKISPVEIENVLLCHKDVEEAIVFGIPDELYGEQICACIVTKDEAALNAEKLKNDMTPFLSAFKIPRYVVFLPYFPLSPTGKISIAELQLLALDRIGELRKNA</sequence>
<feature type="transmembrane region" description="Helical" evidence="3">
    <location>
        <begin position="241"/>
        <end position="263"/>
    </location>
</feature>
<evidence type="ECO:0000256" key="1">
    <source>
        <dbReference type="ARBA" id="ARBA00006432"/>
    </source>
</evidence>
<name>A0ABS4IXP9_9BACL</name>
<evidence type="ECO:0000256" key="2">
    <source>
        <dbReference type="ARBA" id="ARBA00022598"/>
    </source>
</evidence>
<organism evidence="6 7">
    <name type="scientific">Paenibacillus eucommiae</name>
    <dbReference type="NCBI Taxonomy" id="1355755"/>
    <lineage>
        <taxon>Bacteria</taxon>
        <taxon>Bacillati</taxon>
        <taxon>Bacillota</taxon>
        <taxon>Bacilli</taxon>
        <taxon>Bacillales</taxon>
        <taxon>Paenibacillaceae</taxon>
        <taxon>Paenibacillus</taxon>
    </lineage>
</organism>
<protein>
    <submittedName>
        <fullName evidence="6">Fatty-acyl-CoA synthase</fullName>
        <ecNumber evidence="6">6.2.1.-</ecNumber>
    </submittedName>
</protein>
<evidence type="ECO:0000259" key="4">
    <source>
        <dbReference type="Pfam" id="PF00501"/>
    </source>
</evidence>
<comment type="similarity">
    <text evidence="1">Belongs to the ATP-dependent AMP-binding enzyme family.</text>
</comment>
<dbReference type="Pfam" id="PF00501">
    <property type="entry name" value="AMP-binding"/>
    <property type="match status" value="1"/>
</dbReference>
<dbReference type="SUPFAM" id="SSF56801">
    <property type="entry name" value="Acetyl-CoA synthetase-like"/>
    <property type="match status" value="1"/>
</dbReference>
<dbReference type="CDD" id="cd04433">
    <property type="entry name" value="AFD_class_I"/>
    <property type="match status" value="1"/>
</dbReference>
<dbReference type="Gene3D" id="3.40.50.12780">
    <property type="entry name" value="N-terminal domain of ligase-like"/>
    <property type="match status" value="1"/>
</dbReference>
<keyword evidence="2 6" id="KW-0436">Ligase</keyword>
<evidence type="ECO:0000259" key="5">
    <source>
        <dbReference type="Pfam" id="PF13193"/>
    </source>
</evidence>
<evidence type="ECO:0000313" key="6">
    <source>
        <dbReference type="EMBL" id="MBP1991771.1"/>
    </source>
</evidence>
<evidence type="ECO:0000313" key="7">
    <source>
        <dbReference type="Proteomes" id="UP001519287"/>
    </source>
</evidence>
<dbReference type="InterPro" id="IPR025110">
    <property type="entry name" value="AMP-bd_C"/>
</dbReference>
<gene>
    <name evidence="6" type="ORF">J2Z66_003378</name>
</gene>
<keyword evidence="3" id="KW-0812">Transmembrane</keyword>
<accession>A0ABS4IXP9</accession>
<dbReference type="EMBL" id="JAGGLB010000010">
    <property type="protein sequence ID" value="MBP1991771.1"/>
    <property type="molecule type" value="Genomic_DNA"/>
</dbReference>
<evidence type="ECO:0000256" key="3">
    <source>
        <dbReference type="SAM" id="Phobius"/>
    </source>
</evidence>
<feature type="transmembrane region" description="Helical" evidence="3">
    <location>
        <begin position="75"/>
        <end position="95"/>
    </location>
</feature>
<feature type="domain" description="AMP-binding enzyme C-terminal" evidence="5">
    <location>
        <begin position="490"/>
        <end position="565"/>
    </location>
</feature>